<dbReference type="InterPro" id="IPR011089">
    <property type="entry name" value="GmrSD_C"/>
</dbReference>
<proteinExistence type="predicted"/>
<feature type="domain" description="GmrSD restriction endonucleases N-terminal" evidence="1">
    <location>
        <begin position="16"/>
        <end position="237"/>
    </location>
</feature>
<accession>A0A1Q2LFD6</accession>
<feature type="domain" description="GmrSD restriction endonucleases C-terminal" evidence="2">
    <location>
        <begin position="450"/>
        <end position="609"/>
    </location>
</feature>
<protein>
    <recommendedName>
        <fullName evidence="5">DUF262 domain-containing protein</fullName>
    </recommendedName>
</protein>
<dbReference type="RefSeq" id="WP_077388221.1">
    <property type="nucleotide sequence ID" value="NZ_CP019645.1"/>
</dbReference>
<dbReference type="PANTHER" id="PTHR35149">
    <property type="entry name" value="SLL5132 PROTEIN"/>
    <property type="match status" value="1"/>
</dbReference>
<organism evidence="3 4">
    <name type="scientific">Helicobacter bilis</name>
    <dbReference type="NCBI Taxonomy" id="37372"/>
    <lineage>
        <taxon>Bacteria</taxon>
        <taxon>Pseudomonadati</taxon>
        <taxon>Campylobacterota</taxon>
        <taxon>Epsilonproteobacteria</taxon>
        <taxon>Campylobacterales</taxon>
        <taxon>Helicobacteraceae</taxon>
        <taxon>Helicobacter</taxon>
    </lineage>
</organism>
<evidence type="ECO:0000313" key="3">
    <source>
        <dbReference type="EMBL" id="AQQ59128.1"/>
    </source>
</evidence>
<dbReference type="Pfam" id="PF03235">
    <property type="entry name" value="GmrSD_N"/>
    <property type="match status" value="1"/>
</dbReference>
<dbReference type="InterPro" id="IPR004919">
    <property type="entry name" value="GmrSD_N"/>
</dbReference>
<evidence type="ECO:0000259" key="1">
    <source>
        <dbReference type="Pfam" id="PF03235"/>
    </source>
</evidence>
<dbReference type="EMBL" id="CP019645">
    <property type="protein sequence ID" value="AQQ59128.1"/>
    <property type="molecule type" value="Genomic_DNA"/>
</dbReference>
<reference evidence="3 4" key="1">
    <citation type="submission" date="2017-02" db="EMBL/GenBank/DDBJ databases">
        <title>Whole genome sequencing of Helicobacter bilis strain AAQJH.</title>
        <authorList>
            <person name="Conlan S."/>
            <person name="Thomas P.J."/>
            <person name="Mullikin J."/>
            <person name="Palmore T.N."/>
            <person name="Frank K.M."/>
            <person name="Segre J.A."/>
        </authorList>
    </citation>
    <scope>NUCLEOTIDE SEQUENCE [LARGE SCALE GENOMIC DNA]</scope>
    <source>
        <strain evidence="3 4">AAQJH</strain>
    </source>
</reference>
<gene>
    <name evidence="3" type="ORF">XJ32_02280</name>
</gene>
<evidence type="ECO:0000313" key="4">
    <source>
        <dbReference type="Proteomes" id="UP000188298"/>
    </source>
</evidence>
<dbReference type="Pfam" id="PF07510">
    <property type="entry name" value="GmrSD_C"/>
    <property type="match status" value="1"/>
</dbReference>
<evidence type="ECO:0000259" key="2">
    <source>
        <dbReference type="Pfam" id="PF07510"/>
    </source>
</evidence>
<dbReference type="AlphaFoldDB" id="A0A1Q2LFD6"/>
<sequence length="621" mass="74410">MEHTITPDKQSVENCLKGKNYYIDFYQREYVWSKQTAETLLNDIFYMFELGYNEHKNSEISEEIMGKYNWYYLNVYITNKIQSKTYIVDGQQRLSTLTLIATKLYHLSKQYKNLEHLSKLLAECIYSNNGFGTSYNLDNEKRHRIMEAIFREESFESKYENITEKTLNERYKDISDYLNNKFKNSDDKKLNFFILYFLKRLVLVELAINQNDTPMIFEVINDRGESLKPFEILKGKLIGTLNKDDTEYFCKIWEDSLKNLPKKEDEFFIDLIKSKFVFKRNSDIEKNINQSYHRYIFEDNSIAQGLGFKISGNNCHILNIKNFIEKEIKYYAKLYYKICNSNNEFLKYLNINELTGQYQIILAACTMEDANEDRKIEIIAREYERLWLLLHLNGIYDSNEFQEISYELNKKLKGIEIDRYECIFDSILQETFKEKRQADKIQSLLEYEIFITKDYANTNKRLLRYLFARIEKYMCEQIKINPQNDIEYITTKTGDKTGYHIEHILSRNITNIKFFSNEEEFDSQRNILGGLLLLKDKINISSSNEEYEDKLKTYSNSLVWGHTLCESFYHKTNQYFLAFNERLKNEKGVSFKPYDKFDKTALNERSRLLYELIKDIWNVDR</sequence>
<dbReference type="KEGG" id="hbl:XJ32_02280"/>
<dbReference type="PANTHER" id="PTHR35149:SF2">
    <property type="entry name" value="DUF262 DOMAIN-CONTAINING PROTEIN"/>
    <property type="match status" value="1"/>
</dbReference>
<evidence type="ECO:0008006" key="5">
    <source>
        <dbReference type="Google" id="ProtNLM"/>
    </source>
</evidence>
<name>A0A1Q2LFD6_9HELI</name>
<dbReference type="Proteomes" id="UP000188298">
    <property type="component" value="Chromosome"/>
</dbReference>